<evidence type="ECO:0000313" key="3">
    <source>
        <dbReference type="EMBL" id="CAF4043454.1"/>
    </source>
</evidence>
<comment type="caution">
    <text evidence="3">The sequence shown here is derived from an EMBL/GenBank/DDBJ whole genome shotgun (WGS) entry which is preliminary data.</text>
</comment>
<keyword evidence="5" id="KW-1185">Reference proteome</keyword>
<feature type="region of interest" description="Disordered" evidence="1">
    <location>
        <begin position="635"/>
        <end position="659"/>
    </location>
</feature>
<organism evidence="3 4">
    <name type="scientific">Rotaria magnacalcarata</name>
    <dbReference type="NCBI Taxonomy" id="392030"/>
    <lineage>
        <taxon>Eukaryota</taxon>
        <taxon>Metazoa</taxon>
        <taxon>Spiralia</taxon>
        <taxon>Gnathifera</taxon>
        <taxon>Rotifera</taxon>
        <taxon>Eurotatoria</taxon>
        <taxon>Bdelloidea</taxon>
        <taxon>Philodinida</taxon>
        <taxon>Philodinidae</taxon>
        <taxon>Rotaria</taxon>
    </lineage>
</organism>
<dbReference type="AlphaFoldDB" id="A0A819RKC9"/>
<name>A0A819RKC9_9BILA</name>
<gene>
    <name evidence="2" type="ORF">OVN521_LOCUS14700</name>
    <name evidence="3" type="ORF">UXM345_LOCUS18747</name>
</gene>
<evidence type="ECO:0000313" key="4">
    <source>
        <dbReference type="Proteomes" id="UP000663842"/>
    </source>
</evidence>
<reference evidence="3" key="1">
    <citation type="submission" date="2021-02" db="EMBL/GenBank/DDBJ databases">
        <authorList>
            <person name="Nowell W R."/>
        </authorList>
    </citation>
    <scope>NUCLEOTIDE SEQUENCE</scope>
</reference>
<accession>A0A819RKC9</accession>
<evidence type="ECO:0000256" key="1">
    <source>
        <dbReference type="SAM" id="MobiDB-lite"/>
    </source>
</evidence>
<sequence>MNRLAQNEGSHRGETKSNPCEQEIINPLLKMIHDVCNSTSYQIESNTTLDYDDEEQFGDFEVDDTDYVDESIDPGFDEQYIARRRHHSKEHGTKREKLQIIDDFVYDMFEEARDNILPVHDNDLTRWAIQRKITKLVARHHAEDTNAIIESTYSFVRDAKREMQNYACEEVLNTDHVGLESDLHSSRNIAYEEENVTMATSGNSLGKDVSGHPSNPATARNITTDFESVPEISDSGKAKGISTLLQVIFVGITLAVLQQQRRQQRQQLVPHQRLRLPLRQQQRQQLRRQLQQRRPLRLQQRRPLRLQPLQQRQQLQRQLQQQRPLRQQLLRQQRVLLQQQRQQQLPRQLKRRLPQQLQQQLPPRQRKLRLLPQQLQQQVQQLPPRQRKLRLLPQQLQQQVQQQPAKQQQQVTSAACPTGYVRTPSGSCVNLLIDFNNCGSIGYVCASSYTSCSNGACSGAPAVQLTGGVTVPGWGGTVNVDDAYVTLSLPFSISLYGYVTSSASVQSNGCVCLSGCSSAYTNGPLPSGSFSGPTAFGYWDDLYIYAGTSQSVYYGTTGTYPNRNMVFEFYMAHFGGPTLYYHFQIVFYEAALNIVAYSYFQSSDGGASATIGVQSSGSGPSITYSVDTSGAVPVGSPSQNNPTMTLTFNTNTGTYSSSG</sequence>
<feature type="compositionally biased region" description="Low complexity" evidence="1">
    <location>
        <begin position="640"/>
        <end position="659"/>
    </location>
</feature>
<dbReference type="Proteomes" id="UP000663866">
    <property type="component" value="Unassembled WGS sequence"/>
</dbReference>
<dbReference type="EMBL" id="CAJOBG010002259">
    <property type="protein sequence ID" value="CAF3994777.1"/>
    <property type="molecule type" value="Genomic_DNA"/>
</dbReference>
<protein>
    <submittedName>
        <fullName evidence="3">Uncharacterized protein</fullName>
    </submittedName>
</protein>
<evidence type="ECO:0000313" key="5">
    <source>
        <dbReference type="Proteomes" id="UP000663866"/>
    </source>
</evidence>
<proteinExistence type="predicted"/>
<dbReference type="EMBL" id="CAJOBF010002574">
    <property type="protein sequence ID" value="CAF4043454.1"/>
    <property type="molecule type" value="Genomic_DNA"/>
</dbReference>
<dbReference type="Proteomes" id="UP000663842">
    <property type="component" value="Unassembled WGS sequence"/>
</dbReference>
<feature type="region of interest" description="Disordered" evidence="1">
    <location>
        <begin position="1"/>
        <end position="20"/>
    </location>
</feature>
<evidence type="ECO:0000313" key="2">
    <source>
        <dbReference type="EMBL" id="CAF3994777.1"/>
    </source>
</evidence>